<dbReference type="AlphaFoldDB" id="A0A2P2JVG3"/>
<accession>A0A2P2JVG3</accession>
<name>A0A2P2JVG3_RHIMU</name>
<organism evidence="1">
    <name type="scientific">Rhizophora mucronata</name>
    <name type="common">Asiatic mangrove</name>
    <dbReference type="NCBI Taxonomy" id="61149"/>
    <lineage>
        <taxon>Eukaryota</taxon>
        <taxon>Viridiplantae</taxon>
        <taxon>Streptophyta</taxon>
        <taxon>Embryophyta</taxon>
        <taxon>Tracheophyta</taxon>
        <taxon>Spermatophyta</taxon>
        <taxon>Magnoliopsida</taxon>
        <taxon>eudicotyledons</taxon>
        <taxon>Gunneridae</taxon>
        <taxon>Pentapetalae</taxon>
        <taxon>rosids</taxon>
        <taxon>fabids</taxon>
        <taxon>Malpighiales</taxon>
        <taxon>Rhizophoraceae</taxon>
        <taxon>Rhizophora</taxon>
    </lineage>
</organism>
<protein>
    <submittedName>
        <fullName evidence="1">Uncharacterized protein MANES_15G042000</fullName>
    </submittedName>
</protein>
<proteinExistence type="predicted"/>
<evidence type="ECO:0000313" key="1">
    <source>
        <dbReference type="EMBL" id="MBW97459.1"/>
    </source>
</evidence>
<sequence length="102" mass="10931">MALGLPYMGITCDIGLQMCDCLKIILILKDLTHCLEMGALQRGLVCQAASQAHRRSLVRFGQAGCSQAVAVCPQPRGSNQGLNPSHHLLLEPQLPEAAVMAH</sequence>
<dbReference type="EMBL" id="GGEC01016976">
    <property type="protein sequence ID" value="MBW97459.1"/>
    <property type="molecule type" value="Transcribed_RNA"/>
</dbReference>
<reference evidence="1" key="1">
    <citation type="submission" date="2018-02" db="EMBL/GenBank/DDBJ databases">
        <title>Rhizophora mucronata_Transcriptome.</title>
        <authorList>
            <person name="Meera S.P."/>
            <person name="Sreeshan A."/>
            <person name="Augustine A."/>
        </authorList>
    </citation>
    <scope>NUCLEOTIDE SEQUENCE</scope>
    <source>
        <tissue evidence="1">Leaf</tissue>
    </source>
</reference>